<dbReference type="Proteomes" id="UP001152321">
    <property type="component" value="Unassembled WGS sequence"/>
</dbReference>
<keyword evidence="1" id="KW-0732">Signal</keyword>
<organism evidence="2 3">
    <name type="scientific">Bdellovibrio svalbardensis</name>
    <dbReference type="NCBI Taxonomy" id="2972972"/>
    <lineage>
        <taxon>Bacteria</taxon>
        <taxon>Pseudomonadati</taxon>
        <taxon>Bdellovibrionota</taxon>
        <taxon>Bdellovibrionia</taxon>
        <taxon>Bdellovibrionales</taxon>
        <taxon>Pseudobdellovibrionaceae</taxon>
        <taxon>Bdellovibrio</taxon>
    </lineage>
</organism>
<evidence type="ECO:0000256" key="1">
    <source>
        <dbReference type="SAM" id="SignalP"/>
    </source>
</evidence>
<comment type="caution">
    <text evidence="2">The sequence shown here is derived from an EMBL/GenBank/DDBJ whole genome shotgun (WGS) entry which is preliminary data.</text>
</comment>
<feature type="signal peptide" evidence="1">
    <location>
        <begin position="1"/>
        <end position="20"/>
    </location>
</feature>
<evidence type="ECO:0000313" key="2">
    <source>
        <dbReference type="EMBL" id="MDG0815785.1"/>
    </source>
</evidence>
<evidence type="ECO:0000313" key="3">
    <source>
        <dbReference type="Proteomes" id="UP001152321"/>
    </source>
</evidence>
<keyword evidence="3" id="KW-1185">Reference proteome</keyword>
<dbReference type="RefSeq" id="WP_277577255.1">
    <property type="nucleotide sequence ID" value="NZ_JANRMI010000001.1"/>
</dbReference>
<gene>
    <name evidence="2" type="ORF">NWE73_05395</name>
</gene>
<proteinExistence type="predicted"/>
<accession>A0ABT6DG07</accession>
<sequence>MNRYKLLVLNLFIVSSLAQAQVTNGNKGITFQGVIKDTANPSSPTYPTVTSDVVVQVLGVRSDSNSCILWEETHTGVQIDKGYLYLVVGRGVKSASPLLSFKDVFDNKPKSGLNCSGGFTDYTPVATDARKLRIVVNSLGITADFNMRAAPYAVHAENAVSAETLDGKAATDFLAVNNGVGLTQAAAETWFNSAVMANLLAGTYNAPTATTAVTATNVSGVVALANGGTGATSASAARTNLGLGPLATVNPTGTADATTYLRGDGTWAGLPSAPTLVGDVSGAPGSNTVDKIKGTDVNTTALASGEFLRYNGSAWANSPIGAGDVPALDWSKITTGKPTNLSGYGITDAVSKNGDTMNGALNMGSNDLTATGYILMSPQRTLGLGSYTNAQETTLVGGLTAAHKGYTWYNSDTNQVKYWNGGVAVALGAAGAGITNIAGQTGGSQSFATGTAGAAPAWSSASDVHTLNIPMASSAGTTAGLLSKTDYDSFAGKQAAGNYVTDLTGDVSATGPGSAVATISANAVTTAKILDGTILGSDLNFTGVNSATSGIAVVDSAGKFFNFACATAGDVPTWTASGFACQAPTPLLPALTSGQIWVGDGSNVPTAQTLSGDATISNAGALTLTNSGVTAGTYSKVTVDAKGRVTVGANIASGDVTTALGYTPLNKAGDVMTGSIGLGNFTNATEATLIGSYGAGDKGKTWFNTDTGQVKYWNGSGVIALGVAGAGITSFGGQSGNAQSLAIGTSGLAPSWNSASDTHTLNIPMASGAGVTAGLLSKTDYDAFSAKQAAGSYITALTGDITAAGPGSAAATIANDAVTTAKILDGTILGADMNYTGVNVGTSGIAIKDSTGKFYDFACATAGHVATWTVTGWACQAPATNGTVTSVATGTGLTGGTITGTGTISLANTAVTAASYGSATQVGTFTVDAQGRLTAASNVTVTPAWSSITAKPTNLAGYGITDAVSNTLADGKILVGSATNVATAQSVSGDATLSNTGALTLASSGVTAGTYSKVTVDAKGRVTVGANIASGDVTTALGYTPLNKAGDVMTGSIGLGNFTNATETTLISGYGPGDKGKTWFNTDTSQVKYWDGSGAVALGVSGAGLTSLNGLGVSTQTFATGTAGTNFNISSSGSTHTFNFPDASGTNRGLLTSADWNTFNSKQPAGSYVTALTGDVTAAGPGSAAATIAANAITTGKILDGTILGADMNFTGVNTATSGIAVVDSTGKFYNFACSTTGHVPTWTASGFACQAPSPLLPALADGKIWVGNASNAAIAQTMSGDATISNTGALALKATGTAGTYTQVTTDAQGRVTSGSSPTTLAGYGITDAISNLGGTPSVQTGLLASRPVFGTAGRLYIASDNNTLYRDTGSAWVAIGDGAGTGTVTSITAGTGLTGGTISTSGTIGLGTELTGLNGISTTGFVKRTGAGTYTAGTASLTTDVSGVLPVVNGGTNSSAPITSNKVMVSSGGAIVEATAITANKALISDANGIPTASSVTNTELGYVSGVTSSIQTQLNAKSSSTGWANYSVIGTNGSGAMTAVSGSTTGTILQHSPTGPVYSTAAYPSSTTANQLLFSSANNVVGGLTSANDSVLLTNGTGVPAWAAKTADTFTQYALLAGRAGGQSLNGGTAASNNLTLDSTSNATKGYVLLNPTGGNVGVGTATPAIKLDVAGAVRVGTDATACAAGVAGAIRYNGGNVEYCNGAAWTAFAASGAGITSLNGLTGNTQTFAIGTSGNSPAFNSATTTHTLNIPMASVASVTAGLISKTDYDNFNTKLGTASTFSGDVSGTSSTMSVDKIKGKAVSVTAPTDTQFLVYNNGATQYAPVSMSGDATMANTGAVTLKSTGTAGTYTKVTTDAQGRVTSGTTLVAADIPGLDWTKITSGIPTTLSGHGITDGVQNNGGTPSMQTGTFATRPVFGTAGRIYISSDTNTIYRDTGSAWVAIGDGAGTGTVTSITAGTGLTGGTISTSGTIGLGTELTGLNGLATTGVVKRTGAGAYTAGAASLTADVSGVLPVANGGTNSSTALTNNKVMVSSGGAIVEAAAITANKALISDASGIPTASSVTNTELGYVSGVTSSIQTQLNAKSSSTGWSNYSVIATNGSGTMTAVTGSVNGSILQYSATGPVYSTASYPGTTTANQLLFSSANNVVGGLTSANDSVLLTNGTGVPAWAAKTADTFTQYALLAGRAGGQSLNGGTAASNNLTLDSTSNATKGYVLLNPTGGNVGVGTATPAIKLDVAGAVRVGTDATACAAGIAGAIRYNGGNVEYCNGTAWTAFAASGAGITSLNGLTGATQTFAIGTSGNSPAFSSATSTHTLNIPMASASGTVTAGLLSNTDWTTFNNKLGTASTFSGDVSGTSTTMSVDKIKGKAVSVTAPTDTQFLVYNNGATQYAPVSMSGDATMANTGAVTLKNTGTAGTYTKVTTDAQGRVTSGTTLAAADIPGLDWTKITSGKPTTIAGYGITDAISNLGGTPSVQTGLLASRPAVGTAGRLYIASDNNTIYRDTGAAWVAIGDGAGTGTVTSITAGTGLTGGTISTSGTIGLGTELTGLNGLSTTGFVKRTGAGAYTTAAASLTADVSGVLPIANGGTNSSTALTNNQLMYSGAGAIKELGAMTDGQIVVGKNASAPQIVTMSGDVTVSNTGVTTVGKVNGTTVTGVGLANNNILQNTSGSAITANNILLSNGTATGVTALTSPASGVLTSSGTVPAWSASLPATMGGTGQTSFAIGDLLYASTTTAMSRLPAATSGYVLTSNGAGTAPSWQAVSGVVAGLTAGRVTLSTAANSVGDSPNFTFNSSSGALAIGGTTPAFTSSGALTVQGASGSATTVGNSGTTSSLVLQSGSGGISLAGNTSVSGSNTFATGTGAVSLNGATTVAANQNLTMASGTGVYTQTFTGTTTDAASIIANSLTTGTALNLTSSSATLNSTDGLLYVANTGASTSGMVARIQSNSTAGTGLTVLASGNVGVGTAAPGAALEVAGQVKITGGTPGAGKVLTSDGAGLATWTTPAGGGALSAITAATTTNTIDNLNFGQIWNWSTATTQSPMSISANALTTGSLMSLTTSNATVNSTNGLLYVANTGASNNGIVARMQSNSSGGSGLTVLASGKVGVSTTSPFGMFANNTSNTAGSDSNGINTSSGFNWAVNNAGYAAAIYNGNNVAASNGLAVKVANTAATTIALDVSTNAAQGTAGTSLFSVLGSGNVGIGTNAPASALDVNGAVTNRGMAAPAVSSAGQGRIYFDSTANKFKVSQNGGAYTDLVVSGAGDFMKDGSVTMTGAFKAATGTAANPGIAFGSDANTGLWSGGSGLLELSTSGVLRFEFGSNGMLSPNANGALVRSAAGTAASPAFTFNGNQSAGMYSPFVNGLAFSTNGTQQMVIDTAGNVGIGATSTGPKLQVSGAIASVAVSETTPTTMDFSTGNVQYTSTACSGATWTITNMVEGATYTLAVQNNTHTGSCVFANAGSTFKYQPANATPSSGHVVYSFMKIGTTVYVSWIDGFN</sequence>
<evidence type="ECO:0008006" key="4">
    <source>
        <dbReference type="Google" id="ProtNLM"/>
    </source>
</evidence>
<protein>
    <recommendedName>
        <fullName evidence="4">Cell wall surface anchor family protein</fullName>
    </recommendedName>
</protein>
<feature type="chain" id="PRO_5046980758" description="Cell wall surface anchor family protein" evidence="1">
    <location>
        <begin position="21"/>
        <end position="3507"/>
    </location>
</feature>
<name>A0ABT6DG07_9BACT</name>
<reference evidence="2" key="1">
    <citation type="submission" date="2022-08" db="EMBL/GenBank/DDBJ databases">
        <title>Novel Bdellovibrio Species Isolated from Svalbard: Designation Bdellovibrio svalbardensis.</title>
        <authorList>
            <person name="Mitchell R.J."/>
            <person name="Choi S.Y."/>
        </authorList>
    </citation>
    <scope>NUCLEOTIDE SEQUENCE</scope>
    <source>
        <strain evidence="2">PAP01</strain>
    </source>
</reference>
<dbReference type="EMBL" id="JANRMI010000001">
    <property type="protein sequence ID" value="MDG0815785.1"/>
    <property type="molecule type" value="Genomic_DNA"/>
</dbReference>